<organism evidence="1 2">
    <name type="scientific">Pseudotamlana agarivorans</name>
    <dbReference type="NCBI Taxonomy" id="481183"/>
    <lineage>
        <taxon>Bacteria</taxon>
        <taxon>Pseudomonadati</taxon>
        <taxon>Bacteroidota</taxon>
        <taxon>Flavobacteriia</taxon>
        <taxon>Flavobacteriales</taxon>
        <taxon>Flavobacteriaceae</taxon>
        <taxon>Pseudotamlana</taxon>
    </lineage>
</organism>
<protein>
    <submittedName>
        <fullName evidence="1">Uncharacterized protein</fullName>
    </submittedName>
</protein>
<name>A0ACC5U9T5_9FLAO</name>
<comment type="caution">
    <text evidence="1">The sequence shown here is derived from an EMBL/GenBank/DDBJ whole genome shotgun (WGS) entry which is preliminary data.</text>
</comment>
<sequence>MKTSFLLSVLAFLLACNLHSQEKDYKFNRLNTRKQTLKGQSASSIYAVSYAKLEKSINPEYTKLISELDHVLADSISIKANYNKALIRFNDISTIKNKVSAFISSTELFGNKVILLKEAQILASKHNIKELLYSDNEINKEMKAGFILLKLNTNQLKAHLNRVLMRLDNKIKIIEEPIYPSTVSLRKQISNTNKIKNENDLKNTRGYILQNSIIPPEDIAGDFSVVNSYFVLKTPTNGFIKNQLVSKKNVYKLGISRKKLLPFKEKMLIQNKRTKSMYLVDHSFLDNFSVKS</sequence>
<evidence type="ECO:0000313" key="1">
    <source>
        <dbReference type="EMBL" id="MBU2951087.1"/>
    </source>
</evidence>
<accession>A0ACC5U9T5</accession>
<proteinExistence type="predicted"/>
<keyword evidence="2" id="KW-1185">Reference proteome</keyword>
<reference evidence="1" key="1">
    <citation type="submission" date="2021-05" db="EMBL/GenBank/DDBJ databases">
        <title>Draft genomes of bacteria isolated from model marine particles.</title>
        <authorList>
            <person name="Datta M.S."/>
            <person name="Schwartzman J.A."/>
            <person name="Enke T.N."/>
            <person name="Saavedra J."/>
            <person name="Cermak N."/>
            <person name="Cordero O.X."/>
        </authorList>
    </citation>
    <scope>NUCLEOTIDE SEQUENCE</scope>
    <source>
        <strain evidence="1">I2M19</strain>
    </source>
</reference>
<gene>
    <name evidence="1" type="ORF">KO493_10305</name>
</gene>
<dbReference type="EMBL" id="JAHKPD010000014">
    <property type="protein sequence ID" value="MBU2951087.1"/>
    <property type="molecule type" value="Genomic_DNA"/>
</dbReference>
<evidence type="ECO:0000313" key="2">
    <source>
        <dbReference type="Proteomes" id="UP001647509"/>
    </source>
</evidence>
<dbReference type="Proteomes" id="UP001647509">
    <property type="component" value="Unassembled WGS sequence"/>
</dbReference>